<dbReference type="Proteomes" id="UP001285921">
    <property type="component" value="Unassembled WGS sequence"/>
</dbReference>
<evidence type="ECO:0000313" key="6">
    <source>
        <dbReference type="EMBL" id="GMK44097.1"/>
    </source>
</evidence>
<gene>
    <name evidence="6" type="ORF">PghCCS26_12240</name>
</gene>
<keyword evidence="3 6" id="KW-0418">Kinase</keyword>
<dbReference type="InterPro" id="IPR043129">
    <property type="entry name" value="ATPase_NBD"/>
</dbReference>
<comment type="caution">
    <text evidence="6">The sequence shown here is derived from an EMBL/GenBank/DDBJ whole genome shotgun (WGS) entry which is preliminary data.</text>
</comment>
<evidence type="ECO:0000256" key="1">
    <source>
        <dbReference type="ARBA" id="ARBA00009156"/>
    </source>
</evidence>
<feature type="domain" description="Carbohydrate kinase FGGY C-terminal" evidence="5">
    <location>
        <begin position="271"/>
        <end position="476"/>
    </location>
</feature>
<evidence type="ECO:0000259" key="4">
    <source>
        <dbReference type="Pfam" id="PF00370"/>
    </source>
</evidence>
<organism evidence="6 7">
    <name type="scientific">Paenibacillus glycanilyticus</name>
    <dbReference type="NCBI Taxonomy" id="126569"/>
    <lineage>
        <taxon>Bacteria</taxon>
        <taxon>Bacillati</taxon>
        <taxon>Bacillota</taxon>
        <taxon>Bacilli</taxon>
        <taxon>Bacillales</taxon>
        <taxon>Paenibacillaceae</taxon>
        <taxon>Paenibacillus</taxon>
    </lineage>
</organism>
<dbReference type="InterPro" id="IPR050406">
    <property type="entry name" value="FGGY_Carb_Kinase"/>
</dbReference>
<dbReference type="PIRSF" id="PIRSF000538">
    <property type="entry name" value="GlpK"/>
    <property type="match status" value="1"/>
</dbReference>
<dbReference type="InterPro" id="IPR018484">
    <property type="entry name" value="FGGY_N"/>
</dbReference>
<dbReference type="SUPFAM" id="SSF53067">
    <property type="entry name" value="Actin-like ATPase domain"/>
    <property type="match status" value="2"/>
</dbReference>
<dbReference type="Pfam" id="PF02782">
    <property type="entry name" value="FGGY_C"/>
    <property type="match status" value="1"/>
</dbReference>
<feature type="domain" description="Carbohydrate kinase FGGY N-terminal" evidence="4">
    <location>
        <begin position="4"/>
        <end position="256"/>
    </location>
</feature>
<dbReference type="PANTHER" id="PTHR43095">
    <property type="entry name" value="SUGAR KINASE"/>
    <property type="match status" value="1"/>
</dbReference>
<dbReference type="InterPro" id="IPR018485">
    <property type="entry name" value="FGGY_C"/>
</dbReference>
<dbReference type="InterPro" id="IPR000577">
    <property type="entry name" value="Carb_kinase_FGGY"/>
</dbReference>
<accession>A0ABQ6NGD4</accession>
<sequence>MSAYVLTYDIGTSGVKTCLYDLSPSVSLVASALHGYELTILDNGGAEQNPADWWQAMRATTRQVLETSSIPASQISGISFCAQMQGLVLVDELGEPVRKAMSYMDTRAAEEHRKGIRHGIQIAGANVFKLLKSLAITRAVPASVKDPVWKYRWVQRHEPEVFRRVHKWLDVKEYLLFKCTGEFVMTEDTAYATLLYDARNNRFSKEMCRMFGVRNEHFPKVIPSTAMAGLLTAGAAAELGLTEGTPVFGGGGDASLIGVGAGAVAEGDTHIYLGTSGWVSTVVNRQIIDAGSMIASIVGARPKHYHYFCELETAGKCLEWVKNHLALDEIGIYLEKKQISDSQETMYRSLYDYMMHAIKDVPAGSNGVIFTPWLHGNRCPFEDAHARGLFFNISIETGKTELIHAVLEGICYHLRWQLEAQDRKITTSRAIRFVGGGALAPLTCQILADILGRTIETVDSPQNAGAIGAAITAAVGLGIVPDLDAAKSFVRVRASYTPNPRNKAIYDTYFGVFKSLYSRNKKAFGILNNLKGDSDVFRASL</sequence>
<dbReference type="GO" id="GO:0016301">
    <property type="term" value="F:kinase activity"/>
    <property type="evidence" value="ECO:0007669"/>
    <property type="project" value="UniProtKB-KW"/>
</dbReference>
<dbReference type="CDD" id="cd07805">
    <property type="entry name" value="ASKHA_NBD_FGGY_CvXK-like"/>
    <property type="match status" value="1"/>
</dbReference>
<name>A0ABQ6NGD4_9BACL</name>
<evidence type="ECO:0000256" key="3">
    <source>
        <dbReference type="ARBA" id="ARBA00022777"/>
    </source>
</evidence>
<reference evidence="6 7" key="1">
    <citation type="submission" date="2023-05" db="EMBL/GenBank/DDBJ databases">
        <title>Draft genome of Paenibacillus sp. CCS26.</title>
        <authorList>
            <person name="Akita H."/>
            <person name="Shinto Y."/>
            <person name="Kimura Z."/>
        </authorList>
    </citation>
    <scope>NUCLEOTIDE SEQUENCE [LARGE SCALE GENOMIC DNA]</scope>
    <source>
        <strain evidence="6 7">CCS26</strain>
    </source>
</reference>
<comment type="similarity">
    <text evidence="1">Belongs to the FGGY kinase family.</text>
</comment>
<evidence type="ECO:0000256" key="2">
    <source>
        <dbReference type="ARBA" id="ARBA00022679"/>
    </source>
</evidence>
<dbReference type="EMBL" id="BTCL01000003">
    <property type="protein sequence ID" value="GMK44097.1"/>
    <property type="molecule type" value="Genomic_DNA"/>
</dbReference>
<dbReference type="RefSeq" id="WP_317979163.1">
    <property type="nucleotide sequence ID" value="NZ_BTCL01000003.1"/>
</dbReference>
<evidence type="ECO:0000259" key="5">
    <source>
        <dbReference type="Pfam" id="PF02782"/>
    </source>
</evidence>
<keyword evidence="7" id="KW-1185">Reference proteome</keyword>
<proteinExistence type="inferred from homology"/>
<dbReference type="Pfam" id="PF00370">
    <property type="entry name" value="FGGY_N"/>
    <property type="match status" value="1"/>
</dbReference>
<protein>
    <submittedName>
        <fullName evidence="6">Carbohydrate kinase</fullName>
    </submittedName>
</protein>
<dbReference type="Gene3D" id="3.30.420.40">
    <property type="match status" value="2"/>
</dbReference>
<dbReference type="PANTHER" id="PTHR43095:SF5">
    <property type="entry name" value="XYLULOSE KINASE"/>
    <property type="match status" value="1"/>
</dbReference>
<keyword evidence="2" id="KW-0808">Transferase</keyword>
<evidence type="ECO:0000313" key="7">
    <source>
        <dbReference type="Proteomes" id="UP001285921"/>
    </source>
</evidence>